<gene>
    <name evidence="1" type="ORF">GCM10010171_26930</name>
</gene>
<dbReference type="Pfam" id="PF19685">
    <property type="entry name" value="DUF6187"/>
    <property type="match status" value="1"/>
</dbReference>
<accession>A0A918LCK2</accession>
<reference evidence="1" key="1">
    <citation type="journal article" date="2014" name="Int. J. Syst. Evol. Microbiol.">
        <title>Complete genome sequence of Corynebacterium casei LMG S-19264T (=DSM 44701T), isolated from a smear-ripened cheese.</title>
        <authorList>
            <consortium name="US DOE Joint Genome Institute (JGI-PGF)"/>
            <person name="Walter F."/>
            <person name="Albersmeier A."/>
            <person name="Kalinowski J."/>
            <person name="Ruckert C."/>
        </authorList>
    </citation>
    <scope>NUCLEOTIDE SEQUENCE</scope>
    <source>
        <strain evidence="1">JCM 3276</strain>
    </source>
</reference>
<dbReference type="Proteomes" id="UP000660680">
    <property type="component" value="Unassembled WGS sequence"/>
</dbReference>
<reference evidence="1" key="2">
    <citation type="submission" date="2020-09" db="EMBL/GenBank/DDBJ databases">
        <authorList>
            <person name="Sun Q."/>
            <person name="Ohkuma M."/>
        </authorList>
    </citation>
    <scope>NUCLEOTIDE SEQUENCE</scope>
    <source>
        <strain evidence="1">JCM 3276</strain>
    </source>
</reference>
<organism evidence="1 2">
    <name type="scientific">Actinokineospora fastidiosa</name>
    <dbReference type="NCBI Taxonomy" id="1816"/>
    <lineage>
        <taxon>Bacteria</taxon>
        <taxon>Bacillati</taxon>
        <taxon>Actinomycetota</taxon>
        <taxon>Actinomycetes</taxon>
        <taxon>Pseudonocardiales</taxon>
        <taxon>Pseudonocardiaceae</taxon>
        <taxon>Actinokineospora</taxon>
    </lineage>
</organism>
<comment type="caution">
    <text evidence="1">The sequence shown here is derived from an EMBL/GenBank/DDBJ whole genome shotgun (WGS) entry which is preliminary data.</text>
</comment>
<evidence type="ECO:0000313" key="1">
    <source>
        <dbReference type="EMBL" id="GGS31655.1"/>
    </source>
</evidence>
<evidence type="ECO:0000313" key="2">
    <source>
        <dbReference type="Proteomes" id="UP000660680"/>
    </source>
</evidence>
<dbReference type="RefSeq" id="WP_229786882.1">
    <property type="nucleotide sequence ID" value="NZ_BMRB01000002.1"/>
</dbReference>
<keyword evidence="2" id="KW-1185">Reference proteome</keyword>
<proteinExistence type="predicted"/>
<protein>
    <submittedName>
        <fullName evidence="1">Uncharacterized protein</fullName>
    </submittedName>
</protein>
<dbReference type="AlphaFoldDB" id="A0A918LCK2"/>
<sequence length="143" mass="15286">MTETRVAEQTDLRFAMPAVDDPVDTEVGIILLGLDADRLLAGLGMTSLADDPGRVAVTVDRMRHGRPGLDADGLVRAGAGYWRAIRPSIAAAYPEPAASASVRQSWNRAYRALDTPALGPIGLATRVYLTACWLRRADVDALA</sequence>
<dbReference type="EMBL" id="BMRB01000002">
    <property type="protein sequence ID" value="GGS31655.1"/>
    <property type="molecule type" value="Genomic_DNA"/>
</dbReference>
<dbReference type="InterPro" id="IPR046178">
    <property type="entry name" value="DUF6187"/>
</dbReference>
<name>A0A918LCK2_9PSEU</name>